<accession>A0A4Z2EKM6</accession>
<gene>
    <name evidence="1" type="ORF">EYF80_060345</name>
</gene>
<reference evidence="1 2" key="1">
    <citation type="submission" date="2019-03" db="EMBL/GenBank/DDBJ databases">
        <title>First draft genome of Liparis tanakae, snailfish: a comprehensive survey of snailfish specific genes.</title>
        <authorList>
            <person name="Kim W."/>
            <person name="Song I."/>
            <person name="Jeong J.-H."/>
            <person name="Kim D."/>
            <person name="Kim S."/>
            <person name="Ryu S."/>
            <person name="Song J.Y."/>
            <person name="Lee S.K."/>
        </authorList>
    </citation>
    <scope>NUCLEOTIDE SEQUENCE [LARGE SCALE GENOMIC DNA]</scope>
    <source>
        <tissue evidence="1">Muscle</tissue>
    </source>
</reference>
<organism evidence="1 2">
    <name type="scientific">Liparis tanakae</name>
    <name type="common">Tanaka's snailfish</name>
    <dbReference type="NCBI Taxonomy" id="230148"/>
    <lineage>
        <taxon>Eukaryota</taxon>
        <taxon>Metazoa</taxon>
        <taxon>Chordata</taxon>
        <taxon>Craniata</taxon>
        <taxon>Vertebrata</taxon>
        <taxon>Euteleostomi</taxon>
        <taxon>Actinopterygii</taxon>
        <taxon>Neopterygii</taxon>
        <taxon>Teleostei</taxon>
        <taxon>Neoteleostei</taxon>
        <taxon>Acanthomorphata</taxon>
        <taxon>Eupercaria</taxon>
        <taxon>Perciformes</taxon>
        <taxon>Cottioidei</taxon>
        <taxon>Cottales</taxon>
        <taxon>Liparidae</taxon>
        <taxon>Liparis</taxon>
    </lineage>
</organism>
<dbReference type="Proteomes" id="UP000314294">
    <property type="component" value="Unassembled WGS sequence"/>
</dbReference>
<dbReference type="EMBL" id="SRLO01005561">
    <property type="protein sequence ID" value="TNN29507.1"/>
    <property type="molecule type" value="Genomic_DNA"/>
</dbReference>
<evidence type="ECO:0000313" key="1">
    <source>
        <dbReference type="EMBL" id="TNN29507.1"/>
    </source>
</evidence>
<protein>
    <submittedName>
        <fullName evidence="1">Uncharacterized protein</fullName>
    </submittedName>
</protein>
<comment type="caution">
    <text evidence="1">The sequence shown here is derived from an EMBL/GenBank/DDBJ whole genome shotgun (WGS) entry which is preliminary data.</text>
</comment>
<evidence type="ECO:0000313" key="2">
    <source>
        <dbReference type="Proteomes" id="UP000314294"/>
    </source>
</evidence>
<name>A0A4Z2EKM6_9TELE</name>
<dbReference type="AlphaFoldDB" id="A0A4Z2EKM6"/>
<keyword evidence="2" id="KW-1185">Reference proteome</keyword>
<proteinExistence type="predicted"/>
<sequence>MTTSCSSAAGRSPFTRYRRFSTETEAAANPERSFSVRVLRRQQGLVSGGGCFTAECTKRRVHFGGASPPGS</sequence>